<accession>A0A251PRR2</accession>
<sequence>MLNYELSPCRRHNKEPLKNSHSTPYRTICASQIDLTELHKPQNKWKIRLQLTKPVTWPPLVWGVVCRAAASENFHWTFEDVAKSIVCMCMSGPFLTGYTQTLNDWYDREIDAINEPYLMQFSTLHYLSLCSY</sequence>
<dbReference type="InterPro" id="IPR050475">
    <property type="entry name" value="Prenyltransferase_related"/>
</dbReference>
<keyword evidence="2" id="KW-1185">Reference proteome</keyword>
<dbReference type="InterPro" id="IPR044878">
    <property type="entry name" value="UbiA_sf"/>
</dbReference>
<dbReference type="EMBL" id="CM007654">
    <property type="protein sequence ID" value="ONI14202.1"/>
    <property type="molecule type" value="Genomic_DNA"/>
</dbReference>
<protein>
    <recommendedName>
        <fullName evidence="3">Chlorophyll synthase</fullName>
    </recommendedName>
</protein>
<dbReference type="PANTHER" id="PTHR42723">
    <property type="entry name" value="CHLOROPHYLL SYNTHASE"/>
    <property type="match status" value="1"/>
</dbReference>
<organism evidence="1 2">
    <name type="scientific">Prunus persica</name>
    <name type="common">Peach</name>
    <name type="synonym">Amygdalus persica</name>
    <dbReference type="NCBI Taxonomy" id="3760"/>
    <lineage>
        <taxon>Eukaryota</taxon>
        <taxon>Viridiplantae</taxon>
        <taxon>Streptophyta</taxon>
        <taxon>Embryophyta</taxon>
        <taxon>Tracheophyta</taxon>
        <taxon>Spermatophyta</taxon>
        <taxon>Magnoliopsida</taxon>
        <taxon>eudicotyledons</taxon>
        <taxon>Gunneridae</taxon>
        <taxon>Pentapetalae</taxon>
        <taxon>rosids</taxon>
        <taxon>fabids</taxon>
        <taxon>Rosales</taxon>
        <taxon>Rosaceae</taxon>
        <taxon>Amygdaloideae</taxon>
        <taxon>Amygdaleae</taxon>
        <taxon>Prunus</taxon>
    </lineage>
</organism>
<evidence type="ECO:0008006" key="3">
    <source>
        <dbReference type="Google" id="ProtNLM"/>
    </source>
</evidence>
<dbReference type="AlphaFoldDB" id="A0A251PRR2"/>
<evidence type="ECO:0000313" key="1">
    <source>
        <dbReference type="EMBL" id="ONI14202.1"/>
    </source>
</evidence>
<reference evidence="1 2" key="1">
    <citation type="journal article" date="2013" name="Nat. Genet.">
        <title>The high-quality draft genome of peach (Prunus persica) identifies unique patterns of genetic diversity, domestication and genome evolution.</title>
        <authorList>
            <consortium name="International Peach Genome Initiative"/>
            <person name="Verde I."/>
            <person name="Abbott A.G."/>
            <person name="Scalabrin S."/>
            <person name="Jung S."/>
            <person name="Shu S."/>
            <person name="Marroni F."/>
            <person name="Zhebentyayeva T."/>
            <person name="Dettori M.T."/>
            <person name="Grimwood J."/>
            <person name="Cattonaro F."/>
            <person name="Zuccolo A."/>
            <person name="Rossini L."/>
            <person name="Jenkins J."/>
            <person name="Vendramin E."/>
            <person name="Meisel L.A."/>
            <person name="Decroocq V."/>
            <person name="Sosinski B."/>
            <person name="Prochnik S."/>
            <person name="Mitros T."/>
            <person name="Policriti A."/>
            <person name="Cipriani G."/>
            <person name="Dondini L."/>
            <person name="Ficklin S."/>
            <person name="Goodstein D.M."/>
            <person name="Xuan P."/>
            <person name="Del Fabbro C."/>
            <person name="Aramini V."/>
            <person name="Copetti D."/>
            <person name="Gonzalez S."/>
            <person name="Horner D.S."/>
            <person name="Falchi R."/>
            <person name="Lucas S."/>
            <person name="Mica E."/>
            <person name="Maldonado J."/>
            <person name="Lazzari B."/>
            <person name="Bielenberg D."/>
            <person name="Pirona R."/>
            <person name="Miculan M."/>
            <person name="Barakat A."/>
            <person name="Testolin R."/>
            <person name="Stella A."/>
            <person name="Tartarini S."/>
            <person name="Tonutti P."/>
            <person name="Arus P."/>
            <person name="Orellana A."/>
            <person name="Wells C."/>
            <person name="Main D."/>
            <person name="Vizzotto G."/>
            <person name="Silva H."/>
            <person name="Salamini F."/>
            <person name="Schmutz J."/>
            <person name="Morgante M."/>
            <person name="Rokhsar D.S."/>
        </authorList>
    </citation>
    <scope>NUCLEOTIDE SEQUENCE [LARGE SCALE GENOMIC DNA]</scope>
    <source>
        <strain evidence="2">cv. Nemared</strain>
    </source>
</reference>
<proteinExistence type="predicted"/>
<evidence type="ECO:0000313" key="2">
    <source>
        <dbReference type="Proteomes" id="UP000006882"/>
    </source>
</evidence>
<dbReference type="eggNOG" id="ENOG502QQMP">
    <property type="taxonomic scope" value="Eukaryota"/>
</dbReference>
<name>A0A251PRR2_PRUPE</name>
<dbReference type="Gramene" id="ONI14202">
    <property type="protein sequence ID" value="ONI14202"/>
    <property type="gene ID" value="PRUPE_4G268700"/>
</dbReference>
<dbReference type="Gene3D" id="1.10.357.140">
    <property type="entry name" value="UbiA prenyltransferase"/>
    <property type="match status" value="1"/>
</dbReference>
<dbReference type="Proteomes" id="UP000006882">
    <property type="component" value="Chromosome G4"/>
</dbReference>
<dbReference type="PANTHER" id="PTHR42723:SF1">
    <property type="entry name" value="CHLOROPHYLL SYNTHASE, CHLOROPLASTIC"/>
    <property type="match status" value="1"/>
</dbReference>
<gene>
    <name evidence="1" type="ORF">PRUPE_4G268700</name>
</gene>
<dbReference type="STRING" id="3760.A0A251PRR2"/>